<accession>A0A841KRB6</accession>
<name>A0A841KRB6_9FIRM</name>
<dbReference type="PANTHER" id="PTHR43833">
    <property type="entry name" value="POTASSIUM CHANNEL PROTEIN 2-RELATED-RELATED"/>
    <property type="match status" value="1"/>
</dbReference>
<dbReference type="Pfam" id="PF02254">
    <property type="entry name" value="TrkA_N"/>
    <property type="match status" value="1"/>
</dbReference>
<dbReference type="InterPro" id="IPR003148">
    <property type="entry name" value="RCK_N"/>
</dbReference>
<evidence type="ECO:0000313" key="4">
    <source>
        <dbReference type="Proteomes" id="UP000579281"/>
    </source>
</evidence>
<evidence type="ECO:0000259" key="2">
    <source>
        <dbReference type="PROSITE" id="PS51202"/>
    </source>
</evidence>
<dbReference type="RefSeq" id="WP_184310456.1">
    <property type="nucleotide sequence ID" value="NZ_JACHEN010000011.1"/>
</dbReference>
<comment type="caution">
    <text evidence="3">The sequence shown here is derived from an EMBL/GenBank/DDBJ whole genome shotgun (WGS) entry which is preliminary data.</text>
</comment>
<organism evidence="3 4">
    <name type="scientific">Anaerosolibacter carboniphilus</name>
    <dbReference type="NCBI Taxonomy" id="1417629"/>
    <lineage>
        <taxon>Bacteria</taxon>
        <taxon>Bacillati</taxon>
        <taxon>Bacillota</taxon>
        <taxon>Clostridia</taxon>
        <taxon>Peptostreptococcales</taxon>
        <taxon>Thermotaleaceae</taxon>
        <taxon>Anaerosolibacter</taxon>
    </lineage>
</organism>
<dbReference type="SUPFAM" id="SSF116726">
    <property type="entry name" value="TrkA C-terminal domain-like"/>
    <property type="match status" value="1"/>
</dbReference>
<gene>
    <name evidence="3" type="ORF">HNQ80_001992</name>
</gene>
<dbReference type="InterPro" id="IPR036721">
    <property type="entry name" value="RCK_C_sf"/>
</dbReference>
<dbReference type="GO" id="GO:0006813">
    <property type="term" value="P:potassium ion transport"/>
    <property type="evidence" value="ECO:0007669"/>
    <property type="project" value="InterPro"/>
</dbReference>
<dbReference type="Pfam" id="PF02080">
    <property type="entry name" value="TrkA_C"/>
    <property type="match status" value="1"/>
</dbReference>
<dbReference type="PROSITE" id="PS51202">
    <property type="entry name" value="RCK_C"/>
    <property type="match status" value="1"/>
</dbReference>
<evidence type="ECO:0000259" key="1">
    <source>
        <dbReference type="PROSITE" id="PS51201"/>
    </source>
</evidence>
<dbReference type="PROSITE" id="PS51201">
    <property type="entry name" value="RCK_N"/>
    <property type="match status" value="1"/>
</dbReference>
<protein>
    <submittedName>
        <fullName evidence="3">Trk system potassium uptake protein TrkA</fullName>
    </submittedName>
</protein>
<feature type="domain" description="RCK N-terminal" evidence="1">
    <location>
        <begin position="1"/>
        <end position="117"/>
    </location>
</feature>
<dbReference type="PANTHER" id="PTHR43833:SF7">
    <property type="entry name" value="KTR SYSTEM POTASSIUM UPTAKE PROTEIN C"/>
    <property type="match status" value="1"/>
</dbReference>
<dbReference type="EMBL" id="JACHEN010000011">
    <property type="protein sequence ID" value="MBB6215901.1"/>
    <property type="molecule type" value="Genomic_DNA"/>
</dbReference>
<dbReference type="AlphaFoldDB" id="A0A841KRB6"/>
<dbReference type="GO" id="GO:0008324">
    <property type="term" value="F:monoatomic cation transmembrane transporter activity"/>
    <property type="evidence" value="ECO:0007669"/>
    <property type="project" value="InterPro"/>
</dbReference>
<dbReference type="Gene3D" id="3.40.50.720">
    <property type="entry name" value="NAD(P)-binding Rossmann-like Domain"/>
    <property type="match status" value="1"/>
</dbReference>
<reference evidence="3 4" key="1">
    <citation type="submission" date="2020-08" db="EMBL/GenBank/DDBJ databases">
        <title>Genomic Encyclopedia of Type Strains, Phase IV (KMG-IV): sequencing the most valuable type-strain genomes for metagenomic binning, comparative biology and taxonomic classification.</title>
        <authorList>
            <person name="Goeker M."/>
        </authorList>
    </citation>
    <scope>NUCLEOTIDE SEQUENCE [LARGE SCALE GENOMIC DNA]</scope>
    <source>
        <strain evidence="3 4">DSM 103526</strain>
    </source>
</reference>
<proteinExistence type="predicted"/>
<dbReference type="SUPFAM" id="SSF51735">
    <property type="entry name" value="NAD(P)-binding Rossmann-fold domains"/>
    <property type="match status" value="1"/>
</dbReference>
<dbReference type="InterPro" id="IPR050721">
    <property type="entry name" value="Trk_Ktr_HKT_K-transport"/>
</dbReference>
<sequence>MRQFIVIGCGRFGSSVAKTLYEAGYDVLAIDKNEDAIQEISDFVTHAVQVDATDETSIKSLGIRNFDVAIVAIGSDIQSSILVTLMAKELGVKFVVAKALNELQAKVLYKIGADRVVFPERDMGIRVAHNLMSANILDNIELASNYSILEIAAMKEWEGKNLKELNLRKKYGIHVLIIKRGEVLNSAPNPSDIIQKGDVLVVIGYKEELQKLDLIV</sequence>
<dbReference type="InterPro" id="IPR006037">
    <property type="entry name" value="RCK_C"/>
</dbReference>
<evidence type="ECO:0000313" key="3">
    <source>
        <dbReference type="EMBL" id="MBB6215901.1"/>
    </source>
</evidence>
<dbReference type="Gene3D" id="3.30.70.1450">
    <property type="entry name" value="Regulator of K+ conductance, C-terminal domain"/>
    <property type="match status" value="1"/>
</dbReference>
<keyword evidence="4" id="KW-1185">Reference proteome</keyword>
<feature type="domain" description="RCK C-terminal" evidence="2">
    <location>
        <begin position="134"/>
        <end position="216"/>
    </location>
</feature>
<dbReference type="Proteomes" id="UP000579281">
    <property type="component" value="Unassembled WGS sequence"/>
</dbReference>
<dbReference type="InterPro" id="IPR036291">
    <property type="entry name" value="NAD(P)-bd_dom_sf"/>
</dbReference>